<proteinExistence type="inferred from homology"/>
<dbReference type="PRINTS" id="PR00299">
    <property type="entry name" value="ACRYSTALLIN"/>
</dbReference>
<dbReference type="PANTHER" id="PTHR45640:SF26">
    <property type="entry name" value="RE23625P"/>
    <property type="match status" value="1"/>
</dbReference>
<feature type="compositionally biased region" description="Basic and acidic residues" evidence="3">
    <location>
        <begin position="65"/>
        <end position="79"/>
    </location>
</feature>
<evidence type="ECO:0000256" key="3">
    <source>
        <dbReference type="SAM" id="MobiDB-lite"/>
    </source>
</evidence>
<sequence>MLKWTSKFKYGGSVPEGLDRIDAMSTPRRETQSCRIRAEARSNPSSPKSRSRKTNAVMYRSQSELADRRHSYENDEQYHKMRQQKSKSAILENLSSPAINSSPFINLQYEDLYKRFEQAHLSAPSSPQSDNEDFNLTPKTSRQTSCSNSLRKNSPANLPCIEEAAENDELLSIADSGICDEEYNDHKKHYFEPCKFGDEANAKNQQHNENTDNEIFRKYSPCPRSLSLPTGKTNHFTQKLQRMESSDETDSSSDNEHISFECPRSSSPKHIDIDSKNQELYSKLKADLESTAMGKKSVKRDIPHSLMSSMLWKGNTSNQPPSSTGIYTTVPPNRYGRRNKDLMSQLSSNNSSTPSTPSPPSSPKSPGSPREFKVSLDVSHYAPDEILVTLEDGKLVVNGKHFAESEYGFESLQFHRRYPIPDGIKKADIKSTITDEGILVITGRVNEPMIEEPALRRSLSSSGHTTPEIMLSGEHTKLSPSPSRRSIATSDYSEDSRSRLSEDSRSISSNISDNDFHETADNTYMLTVNCRGYDPQDLDIKIQSRELIIHGRQKICSVENGHERVRHKEFNKRYAVPRNANCHQIMSRFTEDEQLVVEIKKSSTIKRGVIREDILDDE</sequence>
<feature type="region of interest" description="Disordered" evidence="3">
    <location>
        <begin position="1"/>
        <end position="84"/>
    </location>
</feature>
<dbReference type="EnsemblMetazoa" id="CLYHEMT020202.1">
    <property type="protein sequence ID" value="CLYHEMP020202.1"/>
    <property type="gene ID" value="CLYHEMG020202"/>
</dbReference>
<feature type="region of interest" description="Disordered" evidence="3">
    <location>
        <begin position="454"/>
        <end position="516"/>
    </location>
</feature>
<feature type="compositionally biased region" description="Polar residues" evidence="3">
    <location>
        <begin position="137"/>
        <end position="155"/>
    </location>
</feature>
<feature type="compositionally biased region" description="Polar residues" evidence="3">
    <location>
        <begin position="478"/>
        <end position="489"/>
    </location>
</feature>
<dbReference type="GO" id="GO:0005737">
    <property type="term" value="C:cytoplasm"/>
    <property type="evidence" value="ECO:0007669"/>
    <property type="project" value="TreeGrafter"/>
</dbReference>
<feature type="region of interest" description="Disordered" evidence="3">
    <location>
        <begin position="311"/>
        <end position="372"/>
    </location>
</feature>
<dbReference type="InterPro" id="IPR008978">
    <property type="entry name" value="HSP20-like_chaperone"/>
</dbReference>
<evidence type="ECO:0000259" key="4">
    <source>
        <dbReference type="PROSITE" id="PS01031"/>
    </source>
</evidence>
<dbReference type="GO" id="GO:0042026">
    <property type="term" value="P:protein refolding"/>
    <property type="evidence" value="ECO:0007669"/>
    <property type="project" value="TreeGrafter"/>
</dbReference>
<reference evidence="5" key="1">
    <citation type="submission" date="2021-01" db="UniProtKB">
        <authorList>
            <consortium name="EnsemblMetazoa"/>
        </authorList>
    </citation>
    <scope>IDENTIFICATION</scope>
</reference>
<dbReference type="PROSITE" id="PS01031">
    <property type="entry name" value="SHSP"/>
    <property type="match status" value="2"/>
</dbReference>
<name>A0A7M5XAC9_9CNID</name>
<dbReference type="Proteomes" id="UP000594262">
    <property type="component" value="Unplaced"/>
</dbReference>
<evidence type="ECO:0000256" key="1">
    <source>
        <dbReference type="PROSITE-ProRule" id="PRU00285"/>
    </source>
</evidence>
<accession>A0A7M5XAC9</accession>
<dbReference type="GO" id="GO:0009408">
    <property type="term" value="P:response to heat"/>
    <property type="evidence" value="ECO:0007669"/>
    <property type="project" value="TreeGrafter"/>
</dbReference>
<organism evidence="5 6">
    <name type="scientific">Clytia hemisphaerica</name>
    <dbReference type="NCBI Taxonomy" id="252671"/>
    <lineage>
        <taxon>Eukaryota</taxon>
        <taxon>Metazoa</taxon>
        <taxon>Cnidaria</taxon>
        <taxon>Hydrozoa</taxon>
        <taxon>Hydroidolina</taxon>
        <taxon>Leptothecata</taxon>
        <taxon>Obeliida</taxon>
        <taxon>Clytiidae</taxon>
        <taxon>Clytia</taxon>
    </lineage>
</organism>
<dbReference type="Gene3D" id="2.60.40.790">
    <property type="match status" value="2"/>
</dbReference>
<feature type="compositionally biased region" description="Basic and acidic residues" evidence="3">
    <location>
        <begin position="494"/>
        <end position="505"/>
    </location>
</feature>
<dbReference type="InterPro" id="IPR001436">
    <property type="entry name" value="Alpha-crystallin/sHSP_animal"/>
</dbReference>
<dbReference type="SUPFAM" id="SSF49764">
    <property type="entry name" value="HSP20-like chaperones"/>
    <property type="match status" value="2"/>
</dbReference>
<dbReference type="GO" id="GO:0051082">
    <property type="term" value="F:unfolded protein binding"/>
    <property type="evidence" value="ECO:0007669"/>
    <property type="project" value="TreeGrafter"/>
</dbReference>
<dbReference type="AlphaFoldDB" id="A0A7M5XAC9"/>
<feature type="region of interest" description="Disordered" evidence="3">
    <location>
        <begin position="120"/>
        <end position="155"/>
    </location>
</feature>
<dbReference type="GO" id="GO:0005634">
    <property type="term" value="C:nucleus"/>
    <property type="evidence" value="ECO:0007669"/>
    <property type="project" value="TreeGrafter"/>
</dbReference>
<dbReference type="RefSeq" id="XP_066934774.1">
    <property type="nucleotide sequence ID" value="XM_067078673.1"/>
</dbReference>
<feature type="compositionally biased region" description="Polar residues" evidence="3">
    <location>
        <begin position="228"/>
        <end position="240"/>
    </location>
</feature>
<dbReference type="PANTHER" id="PTHR45640">
    <property type="entry name" value="HEAT SHOCK PROTEIN HSP-12.2-RELATED"/>
    <property type="match status" value="1"/>
</dbReference>
<comment type="similarity">
    <text evidence="1 2">Belongs to the small heat shock protein (HSP20) family.</text>
</comment>
<dbReference type="InterPro" id="IPR002068">
    <property type="entry name" value="A-crystallin/Hsp20_dom"/>
</dbReference>
<protein>
    <recommendedName>
        <fullName evidence="4">SHSP domain-containing protein</fullName>
    </recommendedName>
</protein>
<feature type="domain" description="SHSP" evidence="4">
    <location>
        <begin position="352"/>
        <end position="462"/>
    </location>
</feature>
<evidence type="ECO:0000313" key="6">
    <source>
        <dbReference type="Proteomes" id="UP000594262"/>
    </source>
</evidence>
<feature type="compositionally biased region" description="Basic and acidic residues" evidence="3">
    <location>
        <begin position="17"/>
        <end position="40"/>
    </location>
</feature>
<feature type="region of interest" description="Disordered" evidence="3">
    <location>
        <begin position="228"/>
        <end position="274"/>
    </location>
</feature>
<keyword evidence="6" id="KW-1185">Reference proteome</keyword>
<evidence type="ECO:0000256" key="2">
    <source>
        <dbReference type="RuleBase" id="RU003616"/>
    </source>
</evidence>
<feature type="compositionally biased region" description="Polar residues" evidence="3">
    <location>
        <begin position="314"/>
        <end position="331"/>
    </location>
</feature>
<evidence type="ECO:0000313" key="5">
    <source>
        <dbReference type="EnsemblMetazoa" id="CLYHEMP020202.1"/>
    </source>
</evidence>
<dbReference type="CDD" id="cd06526">
    <property type="entry name" value="metazoan_ACD"/>
    <property type="match status" value="2"/>
</dbReference>
<dbReference type="Pfam" id="PF00011">
    <property type="entry name" value="HSP20"/>
    <property type="match status" value="2"/>
</dbReference>
<dbReference type="OrthoDB" id="1431247at2759"/>
<dbReference type="GeneID" id="136822417"/>
<feature type="domain" description="SHSP" evidence="4">
    <location>
        <begin position="506"/>
        <end position="618"/>
    </location>
</feature>